<proteinExistence type="predicted"/>
<keyword evidence="8" id="KW-0131">Cell cycle</keyword>
<evidence type="ECO:0000256" key="11">
    <source>
        <dbReference type="SAM" id="MobiDB-lite"/>
    </source>
</evidence>
<evidence type="ECO:0000313" key="13">
    <source>
        <dbReference type="Proteomes" id="UP000007110"/>
    </source>
</evidence>
<evidence type="ECO:0000256" key="3">
    <source>
        <dbReference type="ARBA" id="ARBA00022454"/>
    </source>
</evidence>
<keyword evidence="3" id="KW-0158">Chromosome</keyword>
<evidence type="ECO:0000256" key="7">
    <source>
        <dbReference type="ARBA" id="ARBA00023242"/>
    </source>
</evidence>
<accession>A0A7M7N7C6</accession>
<dbReference type="Pfam" id="PF03980">
    <property type="entry name" value="Nnf1"/>
    <property type="match status" value="1"/>
</dbReference>
<evidence type="ECO:0000256" key="9">
    <source>
        <dbReference type="ARBA" id="ARBA00023328"/>
    </source>
</evidence>
<dbReference type="PANTHER" id="PTHR15459:SF3">
    <property type="entry name" value="POLYAMINE-MODULATED FACTOR 1"/>
    <property type="match status" value="1"/>
</dbReference>
<keyword evidence="6" id="KW-0995">Kinetochore</keyword>
<dbReference type="GeneID" id="575648"/>
<dbReference type="OMA" id="EMTQRIH"/>
<feature type="coiled-coil region" evidence="10">
    <location>
        <begin position="148"/>
        <end position="182"/>
    </location>
</feature>
<evidence type="ECO:0000256" key="4">
    <source>
        <dbReference type="ARBA" id="ARBA00022618"/>
    </source>
</evidence>
<feature type="compositionally biased region" description="Basic and acidic residues" evidence="11">
    <location>
        <begin position="1"/>
        <end position="22"/>
    </location>
</feature>
<evidence type="ECO:0008006" key="14">
    <source>
        <dbReference type="Google" id="ProtNLM"/>
    </source>
</evidence>
<dbReference type="KEGG" id="spu:575648"/>
<evidence type="ECO:0000256" key="10">
    <source>
        <dbReference type="SAM" id="Coils"/>
    </source>
</evidence>
<dbReference type="AlphaFoldDB" id="A0A7M7N7C6"/>
<dbReference type="GO" id="GO:0051301">
    <property type="term" value="P:cell division"/>
    <property type="evidence" value="ECO:0007669"/>
    <property type="project" value="UniProtKB-KW"/>
</dbReference>
<feature type="region of interest" description="Disordered" evidence="11">
    <location>
        <begin position="1"/>
        <end position="40"/>
    </location>
</feature>
<evidence type="ECO:0000256" key="6">
    <source>
        <dbReference type="ARBA" id="ARBA00022838"/>
    </source>
</evidence>
<evidence type="ECO:0000256" key="8">
    <source>
        <dbReference type="ARBA" id="ARBA00023306"/>
    </source>
</evidence>
<organism evidence="12 13">
    <name type="scientific">Strongylocentrotus purpuratus</name>
    <name type="common">Purple sea urchin</name>
    <dbReference type="NCBI Taxonomy" id="7668"/>
    <lineage>
        <taxon>Eukaryota</taxon>
        <taxon>Metazoa</taxon>
        <taxon>Echinodermata</taxon>
        <taxon>Eleutherozoa</taxon>
        <taxon>Echinozoa</taxon>
        <taxon>Echinoidea</taxon>
        <taxon>Euechinoidea</taxon>
        <taxon>Echinacea</taxon>
        <taxon>Camarodonta</taxon>
        <taxon>Echinidea</taxon>
        <taxon>Strongylocentrotidae</taxon>
        <taxon>Strongylocentrotus</taxon>
    </lineage>
</organism>
<comment type="subcellular location">
    <subcellularLocation>
        <location evidence="2">Chromosome</location>
        <location evidence="2">Centromere</location>
        <location evidence="2">Kinetochore</location>
    </subcellularLocation>
    <subcellularLocation>
        <location evidence="1">Nucleus</location>
    </subcellularLocation>
</comment>
<dbReference type="GO" id="GO:0005634">
    <property type="term" value="C:nucleus"/>
    <property type="evidence" value="ECO:0007669"/>
    <property type="project" value="UniProtKB-SubCell"/>
</dbReference>
<dbReference type="EnsemblMetazoa" id="XM_030976506">
    <property type="protein sequence ID" value="XP_030832366"/>
    <property type="gene ID" value="LOC575648"/>
</dbReference>
<dbReference type="PANTHER" id="PTHR15459">
    <property type="entry name" value="POLYAMINE-MODULATED FACTOR 1"/>
    <property type="match status" value="1"/>
</dbReference>
<keyword evidence="5" id="KW-0498">Mitosis</keyword>
<dbReference type="Proteomes" id="UP000007110">
    <property type="component" value="Unassembled WGS sequence"/>
</dbReference>
<keyword evidence="7" id="KW-0539">Nucleus</keyword>
<dbReference type="GO" id="GO:0007059">
    <property type="term" value="P:chromosome segregation"/>
    <property type="evidence" value="ECO:0000318"/>
    <property type="project" value="GO_Central"/>
</dbReference>
<dbReference type="RefSeq" id="XP_030832366.1">
    <property type="nucleotide sequence ID" value="XM_030976506.1"/>
</dbReference>
<dbReference type="InParanoid" id="A0A7M7N7C6"/>
<keyword evidence="9" id="KW-0137">Centromere</keyword>
<evidence type="ECO:0000256" key="2">
    <source>
        <dbReference type="ARBA" id="ARBA00004629"/>
    </source>
</evidence>
<reference evidence="12" key="2">
    <citation type="submission" date="2021-01" db="UniProtKB">
        <authorList>
            <consortium name="EnsemblMetazoa"/>
        </authorList>
    </citation>
    <scope>IDENTIFICATION</scope>
</reference>
<evidence type="ECO:0000256" key="1">
    <source>
        <dbReference type="ARBA" id="ARBA00004123"/>
    </source>
</evidence>
<keyword evidence="13" id="KW-1185">Reference proteome</keyword>
<evidence type="ECO:0000313" key="12">
    <source>
        <dbReference type="EnsemblMetazoa" id="XP_030832366"/>
    </source>
</evidence>
<reference evidence="13" key="1">
    <citation type="submission" date="2015-02" db="EMBL/GenBank/DDBJ databases">
        <title>Genome sequencing for Strongylocentrotus purpuratus.</title>
        <authorList>
            <person name="Murali S."/>
            <person name="Liu Y."/>
            <person name="Vee V."/>
            <person name="English A."/>
            <person name="Wang M."/>
            <person name="Skinner E."/>
            <person name="Han Y."/>
            <person name="Muzny D.M."/>
            <person name="Worley K.C."/>
            <person name="Gibbs R.A."/>
        </authorList>
    </citation>
    <scope>NUCLEOTIDE SEQUENCE</scope>
</reference>
<keyword evidence="10" id="KW-0175">Coiled coil</keyword>
<protein>
    <recommendedName>
        <fullName evidence="14">Polyamine-modulated factor 1</fullName>
    </recommendedName>
</protein>
<evidence type="ECO:0000256" key="5">
    <source>
        <dbReference type="ARBA" id="ARBA00022776"/>
    </source>
</evidence>
<dbReference type="InterPro" id="IPR007128">
    <property type="entry name" value="PMF1/Nnf1"/>
</dbReference>
<dbReference type="OrthoDB" id="18453at2759"/>
<name>A0A7M7N7C6_STRPU</name>
<dbReference type="GO" id="GO:0000444">
    <property type="term" value="C:MIS12/MIND type complex"/>
    <property type="evidence" value="ECO:0000318"/>
    <property type="project" value="GO_Central"/>
</dbReference>
<keyword evidence="4" id="KW-0132">Cell division</keyword>
<sequence length="226" mass="25594">MATCKGDSEGDKSLVQNQDEKQVIANESSVAGDPPGEPDGARMMHLRDALRKTIQKCIDSAKFSTFNRHYGKHMADRNPQALKSLLQQFKEQLEKSIKEEIELMIDEENLVHLFNELDKLIDGTSNEGNPVAWRPSGEPEKDCQRQVYKEKLKEKEKLERVLQEVEAEGSRLQEVIKGQRQKLGKTQMKINHQLEAFNQAAASCDQVPITELEKVLHQLCSSIPAT</sequence>